<dbReference type="Proteomes" id="UP001244011">
    <property type="component" value="Unassembled WGS sequence"/>
</dbReference>
<evidence type="ECO:0000256" key="1">
    <source>
        <dbReference type="SAM" id="MobiDB-lite"/>
    </source>
</evidence>
<feature type="region of interest" description="Disordered" evidence="1">
    <location>
        <begin position="364"/>
        <end position="389"/>
    </location>
</feature>
<evidence type="ECO:0000313" key="2">
    <source>
        <dbReference type="EMBL" id="KAK1769188.1"/>
    </source>
</evidence>
<dbReference type="RefSeq" id="XP_060285401.1">
    <property type="nucleotide sequence ID" value="XM_060425977.1"/>
</dbReference>
<dbReference type="GeneID" id="85309164"/>
<dbReference type="EMBL" id="MU839003">
    <property type="protein sequence ID" value="KAK1769188.1"/>
    <property type="molecule type" value="Genomic_DNA"/>
</dbReference>
<protein>
    <recommendedName>
        <fullName evidence="4">Protein kinase domain-containing protein</fullName>
    </recommendedName>
</protein>
<keyword evidence="3" id="KW-1185">Reference proteome</keyword>
<dbReference type="InterPro" id="IPR011009">
    <property type="entry name" value="Kinase-like_dom_sf"/>
</dbReference>
<name>A0AAJ0C559_9PEZI</name>
<reference evidence="2" key="1">
    <citation type="submission" date="2023-06" db="EMBL/GenBank/DDBJ databases">
        <title>Genome-scale phylogeny and comparative genomics of the fungal order Sordariales.</title>
        <authorList>
            <consortium name="Lawrence Berkeley National Laboratory"/>
            <person name="Hensen N."/>
            <person name="Bonometti L."/>
            <person name="Westerberg I."/>
            <person name="Brannstrom I.O."/>
            <person name="Guillou S."/>
            <person name="Cros-Aarteil S."/>
            <person name="Calhoun S."/>
            <person name="Haridas S."/>
            <person name="Kuo A."/>
            <person name="Mondo S."/>
            <person name="Pangilinan J."/>
            <person name="Riley R."/>
            <person name="Labutti K."/>
            <person name="Andreopoulos B."/>
            <person name="Lipzen A."/>
            <person name="Chen C."/>
            <person name="Yanf M."/>
            <person name="Daum C."/>
            <person name="Ng V."/>
            <person name="Clum A."/>
            <person name="Steindorff A."/>
            <person name="Ohm R."/>
            <person name="Martin F."/>
            <person name="Silar P."/>
            <person name="Natvig D."/>
            <person name="Lalanne C."/>
            <person name="Gautier V."/>
            <person name="Ament-Velasquez S.L."/>
            <person name="Kruys A."/>
            <person name="Hutchinson M.I."/>
            <person name="Powell A.J."/>
            <person name="Barry K."/>
            <person name="Miller A.N."/>
            <person name="Grigoriev I.V."/>
            <person name="Debuchy R."/>
            <person name="Gladieux P."/>
            <person name="Thoren M.H."/>
            <person name="Johannesson H."/>
        </authorList>
    </citation>
    <scope>NUCLEOTIDE SEQUENCE</scope>
    <source>
        <strain evidence="2">8032-3</strain>
    </source>
</reference>
<proteinExistence type="predicted"/>
<dbReference type="AlphaFoldDB" id="A0AAJ0C559"/>
<evidence type="ECO:0008006" key="4">
    <source>
        <dbReference type="Google" id="ProtNLM"/>
    </source>
</evidence>
<comment type="caution">
    <text evidence="2">The sequence shown here is derived from an EMBL/GenBank/DDBJ whole genome shotgun (WGS) entry which is preliminary data.</text>
</comment>
<organism evidence="2 3">
    <name type="scientific">Phialemonium atrogriseum</name>
    <dbReference type="NCBI Taxonomy" id="1093897"/>
    <lineage>
        <taxon>Eukaryota</taxon>
        <taxon>Fungi</taxon>
        <taxon>Dikarya</taxon>
        <taxon>Ascomycota</taxon>
        <taxon>Pezizomycotina</taxon>
        <taxon>Sordariomycetes</taxon>
        <taxon>Sordariomycetidae</taxon>
        <taxon>Cephalothecales</taxon>
        <taxon>Cephalothecaceae</taxon>
        <taxon>Phialemonium</taxon>
    </lineage>
</organism>
<sequence>MGSRYIPRCSPDLRFSASRRYPFATGGAKWPIIDWDQRRSVDVYVEFVFKAVDKFINDLPANVVQAELSKDGALLSSSSDLIRDRSWVPFSAPRTDFPCNVATVRRCDLTEVDRLGLQVDLTTYYLGPGETRQVVFKYYFTENNVANWWHEANCVMRMPRHPNIVPIDALVVDMVEGVDRVVGFTTRYIPGSTLSENKDCVFKLQYLEQLINAVDYLNLCLGIDNGCEFKYEKDCNDVKFVIFTLYEIITREFCFRLEFYPHELDASKIMRKRKWDKHRNVQLDSPVDEFRRVLRKWFKERAKVDKNIDHFMKASEPLDWLSLRVSPDMATDQRLQRRGILRSTLVQSGKDFLKWERPPTRALPLPDGQRLLATGEVVHDDESGSASAK</sequence>
<gene>
    <name evidence="2" type="ORF">QBC33DRAFT_513422</name>
</gene>
<dbReference type="SUPFAM" id="SSF56112">
    <property type="entry name" value="Protein kinase-like (PK-like)"/>
    <property type="match status" value="1"/>
</dbReference>
<accession>A0AAJ0C559</accession>
<evidence type="ECO:0000313" key="3">
    <source>
        <dbReference type="Proteomes" id="UP001244011"/>
    </source>
</evidence>